<name>A0A4D4J698_9PSEU</name>
<dbReference type="Proteomes" id="UP000298860">
    <property type="component" value="Unassembled WGS sequence"/>
</dbReference>
<dbReference type="InterPro" id="IPR013784">
    <property type="entry name" value="Carb-bd-like_fold"/>
</dbReference>
<dbReference type="InterPro" id="IPR036761">
    <property type="entry name" value="TTHA0802/YceI-like_sf"/>
</dbReference>
<dbReference type="Pfam" id="PF13620">
    <property type="entry name" value="CarboxypepD_reg"/>
    <property type="match status" value="1"/>
</dbReference>
<dbReference type="SMART" id="SM00867">
    <property type="entry name" value="YceI"/>
    <property type="match status" value="1"/>
</dbReference>
<dbReference type="SUPFAM" id="SSF49452">
    <property type="entry name" value="Starch-binding domain-like"/>
    <property type="match status" value="1"/>
</dbReference>
<comment type="similarity">
    <text evidence="1">Belongs to the UPF0312 family.</text>
</comment>
<dbReference type="InterPro" id="IPR007372">
    <property type="entry name" value="Lipid/polyisoprenoid-bd_YceI"/>
</dbReference>
<protein>
    <recommendedName>
        <fullName evidence="2">Lipid/polyisoprenoid-binding YceI-like domain-containing protein</fullName>
    </recommendedName>
</protein>
<accession>A0A4D4J698</accession>
<proteinExistence type="inferred from homology"/>
<evidence type="ECO:0000259" key="2">
    <source>
        <dbReference type="SMART" id="SM00867"/>
    </source>
</evidence>
<dbReference type="Gene3D" id="2.60.40.1120">
    <property type="entry name" value="Carboxypeptidase-like, regulatory domain"/>
    <property type="match status" value="1"/>
</dbReference>
<dbReference type="PANTHER" id="PTHR34406">
    <property type="entry name" value="PROTEIN YCEI"/>
    <property type="match status" value="1"/>
</dbReference>
<evidence type="ECO:0000313" key="3">
    <source>
        <dbReference type="EMBL" id="GDY32091.1"/>
    </source>
</evidence>
<keyword evidence="4" id="KW-1185">Reference proteome</keyword>
<comment type="caution">
    <text evidence="3">The sequence shown here is derived from an EMBL/GenBank/DDBJ whole genome shotgun (WGS) entry which is preliminary data.</text>
</comment>
<dbReference type="OrthoDB" id="9811006at2"/>
<dbReference type="Pfam" id="PF04264">
    <property type="entry name" value="YceI"/>
    <property type="match status" value="1"/>
</dbReference>
<reference evidence="4" key="1">
    <citation type="submission" date="2019-04" db="EMBL/GenBank/DDBJ databases">
        <title>Draft genome sequence of Pseudonocardiaceae bacterium SL3-2-4.</title>
        <authorList>
            <person name="Ningsih F."/>
            <person name="Yokota A."/>
            <person name="Sakai Y."/>
            <person name="Nanatani K."/>
            <person name="Yabe S."/>
            <person name="Oetari A."/>
            <person name="Sjamsuridzal W."/>
        </authorList>
    </citation>
    <scope>NUCLEOTIDE SEQUENCE [LARGE SCALE GENOMIC DNA]</scope>
    <source>
        <strain evidence="4">SL3-2-4</strain>
    </source>
</reference>
<dbReference type="GO" id="GO:0030246">
    <property type="term" value="F:carbohydrate binding"/>
    <property type="evidence" value="ECO:0007669"/>
    <property type="project" value="InterPro"/>
</dbReference>
<feature type="domain" description="Lipid/polyisoprenoid-binding YceI-like" evidence="2">
    <location>
        <begin position="98"/>
        <end position="266"/>
    </location>
</feature>
<organism evidence="3 4">
    <name type="scientific">Gandjariella thermophila</name>
    <dbReference type="NCBI Taxonomy" id="1931992"/>
    <lineage>
        <taxon>Bacteria</taxon>
        <taxon>Bacillati</taxon>
        <taxon>Actinomycetota</taxon>
        <taxon>Actinomycetes</taxon>
        <taxon>Pseudonocardiales</taxon>
        <taxon>Pseudonocardiaceae</taxon>
        <taxon>Gandjariella</taxon>
    </lineage>
</organism>
<evidence type="ECO:0000256" key="1">
    <source>
        <dbReference type="ARBA" id="ARBA00008812"/>
    </source>
</evidence>
<dbReference type="EMBL" id="BJFL01000020">
    <property type="protein sequence ID" value="GDY32091.1"/>
    <property type="molecule type" value="Genomic_DNA"/>
</dbReference>
<evidence type="ECO:0000313" key="4">
    <source>
        <dbReference type="Proteomes" id="UP000298860"/>
    </source>
</evidence>
<dbReference type="SUPFAM" id="SSF101874">
    <property type="entry name" value="YceI-like"/>
    <property type="match status" value="1"/>
</dbReference>
<gene>
    <name evidence="3" type="ORF">GTS_37240</name>
</gene>
<dbReference type="AlphaFoldDB" id="A0A4D4J698"/>
<sequence length="273" mass="28909">MGAGSVRAQVRTSDGWPVRNAVLTLTDLSGRQVDRVVADEDGAVASAPLPPGNYTAIVTAAGHAPVARTAMVGESSDASLGVVALARLGGRALPEPGPWTIDPVHSSIGLVARHLGLSSIRGRFGEFGGRIDVAQPFERSRAHAVIKAASIDTGNRTRDDHLRSADFLEVEQHPTIEFRSRVLSAAGEDAWTLDGELTVRGRTRPVRLAMTYLGVGPDPWGGTRAAFAATTELHRDDFGITFNQVLQAGIDAIGATVRVELDIQAVQGETLPW</sequence>
<dbReference type="Gene3D" id="2.40.128.110">
    <property type="entry name" value="Lipid/polyisoprenoid-binding, YceI-like"/>
    <property type="match status" value="1"/>
</dbReference>
<dbReference type="PANTHER" id="PTHR34406:SF1">
    <property type="entry name" value="PROTEIN YCEI"/>
    <property type="match status" value="1"/>
</dbReference>